<evidence type="ECO:0000313" key="2">
    <source>
        <dbReference type="EMBL" id="TCC94055.1"/>
    </source>
</evidence>
<dbReference type="AlphaFoldDB" id="A0A4R0N2V7"/>
<sequence length="110" mass="12793">MGKSDNSLVLFDHFILKFEEIGPIKLYATKSMIVIAADIRFAYIINLGKSFVDVVLPFRELHEENLCFRKMVLVPGSNDYNHHLRIMHKEDINDEVFEFMKKAYANGKNV</sequence>
<dbReference type="Proteomes" id="UP000292884">
    <property type="component" value="Unassembled WGS sequence"/>
</dbReference>
<organism evidence="2 3">
    <name type="scientific">Pedobacter frigiditerrae</name>
    <dbReference type="NCBI Taxonomy" id="2530452"/>
    <lineage>
        <taxon>Bacteria</taxon>
        <taxon>Pseudomonadati</taxon>
        <taxon>Bacteroidota</taxon>
        <taxon>Sphingobacteriia</taxon>
        <taxon>Sphingobacteriales</taxon>
        <taxon>Sphingobacteriaceae</taxon>
        <taxon>Pedobacter</taxon>
    </lineage>
</organism>
<gene>
    <name evidence="2" type="ORF">EZ428_04575</name>
</gene>
<keyword evidence="3" id="KW-1185">Reference proteome</keyword>
<comment type="caution">
    <text evidence="2">The sequence shown here is derived from an EMBL/GenBank/DDBJ whole genome shotgun (WGS) entry which is preliminary data.</text>
</comment>
<accession>A0A4R0N2V7</accession>
<dbReference type="EMBL" id="SJSK01000001">
    <property type="protein sequence ID" value="TCC94055.1"/>
    <property type="molecule type" value="Genomic_DNA"/>
</dbReference>
<evidence type="ECO:0000259" key="1">
    <source>
        <dbReference type="Pfam" id="PF18899"/>
    </source>
</evidence>
<dbReference type="Pfam" id="PF18899">
    <property type="entry name" value="DUF5655"/>
    <property type="match status" value="1"/>
</dbReference>
<feature type="domain" description="DUF5655" evidence="1">
    <location>
        <begin position="2"/>
        <end position="105"/>
    </location>
</feature>
<protein>
    <recommendedName>
        <fullName evidence="1">DUF5655 domain-containing protein</fullName>
    </recommendedName>
</protein>
<dbReference type="InterPro" id="IPR043714">
    <property type="entry name" value="DUF5655"/>
</dbReference>
<evidence type="ECO:0000313" key="3">
    <source>
        <dbReference type="Proteomes" id="UP000292884"/>
    </source>
</evidence>
<reference evidence="2 3" key="1">
    <citation type="submission" date="2019-02" db="EMBL/GenBank/DDBJ databases">
        <title>Pedobacter sp. RP-1-13 sp. nov., isolated from Arctic soil.</title>
        <authorList>
            <person name="Dahal R.H."/>
        </authorList>
    </citation>
    <scope>NUCLEOTIDE SEQUENCE [LARGE SCALE GENOMIC DNA]</scope>
    <source>
        <strain evidence="2 3">RP-1-13</strain>
    </source>
</reference>
<name>A0A4R0N2V7_9SPHI</name>
<proteinExistence type="predicted"/>